<sequence length="375" mass="41227">MPKVRTSRRVPAHRRSTRQSSARPSASRQQSESPEQRELREDRERLRPLEEADALMVQHPQVGSFTDILMSPSPLDGLGMDMFPEDHIQFPDDLSLANLNNGGPVGGSSMPPTTSLHFAGSQASLTATAAPAAPSWASPQPNLAGFALAVAGRTAGEIAFQIYGHDIRIDTALCKKLAGELAMRDPIQRRPETKLNMERRSNVEAFLGYVTGVPVRRACKNCTKGHGPWHECVILESQLCGSCTNCWFNASGSRCTFHESNQANATYAPTPAWNTASSAMAMLPNMMQASSTLAQPTLDRLIARIESAAEELGMRIAEYDEYLQTPEGRNEERLFQEQTQGRIVEEQNEEHNRATPATASDESMGNPNSDDNEYR</sequence>
<keyword evidence="3" id="KW-1185">Reference proteome</keyword>
<name>A0A9P9HKQ9_FUSSL</name>
<reference evidence="2" key="1">
    <citation type="journal article" date="2021" name="Nat. Commun.">
        <title>Genetic determinants of endophytism in the Arabidopsis root mycobiome.</title>
        <authorList>
            <person name="Mesny F."/>
            <person name="Miyauchi S."/>
            <person name="Thiergart T."/>
            <person name="Pickel B."/>
            <person name="Atanasova L."/>
            <person name="Karlsson M."/>
            <person name="Huettel B."/>
            <person name="Barry K.W."/>
            <person name="Haridas S."/>
            <person name="Chen C."/>
            <person name="Bauer D."/>
            <person name="Andreopoulos W."/>
            <person name="Pangilinan J."/>
            <person name="LaButti K."/>
            <person name="Riley R."/>
            <person name="Lipzen A."/>
            <person name="Clum A."/>
            <person name="Drula E."/>
            <person name="Henrissat B."/>
            <person name="Kohler A."/>
            <person name="Grigoriev I.V."/>
            <person name="Martin F.M."/>
            <person name="Hacquard S."/>
        </authorList>
    </citation>
    <scope>NUCLEOTIDE SEQUENCE</scope>
    <source>
        <strain evidence="2">FSSC 5 MPI-SDFR-AT-0091</strain>
    </source>
</reference>
<evidence type="ECO:0000313" key="3">
    <source>
        <dbReference type="Proteomes" id="UP000736672"/>
    </source>
</evidence>
<evidence type="ECO:0000313" key="2">
    <source>
        <dbReference type="EMBL" id="KAH7258249.1"/>
    </source>
</evidence>
<dbReference type="Pfam" id="PF12511">
    <property type="entry name" value="DUF3716"/>
    <property type="match status" value="1"/>
</dbReference>
<dbReference type="InterPro" id="IPR022190">
    <property type="entry name" value="DUF3716"/>
</dbReference>
<feature type="compositionally biased region" description="Basic and acidic residues" evidence="1">
    <location>
        <begin position="343"/>
        <end position="353"/>
    </location>
</feature>
<feature type="compositionally biased region" description="Basic residues" evidence="1">
    <location>
        <begin position="1"/>
        <end position="17"/>
    </location>
</feature>
<feature type="region of interest" description="Disordered" evidence="1">
    <location>
        <begin position="1"/>
        <end position="42"/>
    </location>
</feature>
<accession>A0A9P9HKQ9</accession>
<feature type="compositionally biased region" description="Low complexity" evidence="1">
    <location>
        <begin position="18"/>
        <end position="33"/>
    </location>
</feature>
<dbReference type="EMBL" id="JAGTJS010000009">
    <property type="protein sequence ID" value="KAH7258249.1"/>
    <property type="molecule type" value="Genomic_DNA"/>
</dbReference>
<feature type="region of interest" description="Disordered" evidence="1">
    <location>
        <begin position="327"/>
        <end position="375"/>
    </location>
</feature>
<evidence type="ECO:0000256" key="1">
    <source>
        <dbReference type="SAM" id="MobiDB-lite"/>
    </source>
</evidence>
<comment type="caution">
    <text evidence="2">The sequence shown here is derived from an EMBL/GenBank/DDBJ whole genome shotgun (WGS) entry which is preliminary data.</text>
</comment>
<dbReference type="AlphaFoldDB" id="A0A9P9HKQ9"/>
<protein>
    <submittedName>
        <fullName evidence="2">Uncharacterized protein</fullName>
    </submittedName>
</protein>
<proteinExistence type="predicted"/>
<feature type="compositionally biased region" description="Polar residues" evidence="1">
    <location>
        <begin position="355"/>
        <end position="369"/>
    </location>
</feature>
<dbReference type="OrthoDB" id="4174112at2759"/>
<dbReference type="Proteomes" id="UP000736672">
    <property type="component" value="Unassembled WGS sequence"/>
</dbReference>
<gene>
    <name evidence="2" type="ORF">B0J15DRAFT_583000</name>
</gene>
<organism evidence="2 3">
    <name type="scientific">Fusarium solani</name>
    <name type="common">Filamentous fungus</name>
    <dbReference type="NCBI Taxonomy" id="169388"/>
    <lineage>
        <taxon>Eukaryota</taxon>
        <taxon>Fungi</taxon>
        <taxon>Dikarya</taxon>
        <taxon>Ascomycota</taxon>
        <taxon>Pezizomycotina</taxon>
        <taxon>Sordariomycetes</taxon>
        <taxon>Hypocreomycetidae</taxon>
        <taxon>Hypocreales</taxon>
        <taxon>Nectriaceae</taxon>
        <taxon>Fusarium</taxon>
        <taxon>Fusarium solani species complex</taxon>
    </lineage>
</organism>